<name>A0A1B0ABI8_GLOPL</name>
<reference evidence="1" key="2">
    <citation type="submission" date="2020-05" db="UniProtKB">
        <authorList>
            <consortium name="EnsemblMetazoa"/>
        </authorList>
    </citation>
    <scope>IDENTIFICATION</scope>
    <source>
        <strain evidence="1">IAEA</strain>
    </source>
</reference>
<proteinExistence type="predicted"/>
<dbReference type="EnsemblMetazoa" id="GPAI040263-RA">
    <property type="protein sequence ID" value="GPAI040263-PA"/>
    <property type="gene ID" value="GPAI040263"/>
</dbReference>
<organism evidence="1 2">
    <name type="scientific">Glossina pallidipes</name>
    <name type="common">Tsetse fly</name>
    <dbReference type="NCBI Taxonomy" id="7398"/>
    <lineage>
        <taxon>Eukaryota</taxon>
        <taxon>Metazoa</taxon>
        <taxon>Ecdysozoa</taxon>
        <taxon>Arthropoda</taxon>
        <taxon>Hexapoda</taxon>
        <taxon>Insecta</taxon>
        <taxon>Pterygota</taxon>
        <taxon>Neoptera</taxon>
        <taxon>Endopterygota</taxon>
        <taxon>Diptera</taxon>
        <taxon>Brachycera</taxon>
        <taxon>Muscomorpha</taxon>
        <taxon>Hippoboscoidea</taxon>
        <taxon>Glossinidae</taxon>
        <taxon>Glossina</taxon>
    </lineage>
</organism>
<evidence type="ECO:0000313" key="1">
    <source>
        <dbReference type="EnsemblMetazoa" id="GPAI040263-PA"/>
    </source>
</evidence>
<dbReference type="VEuPathDB" id="VectorBase:GPAI040263"/>
<protein>
    <submittedName>
        <fullName evidence="1">Uncharacterized protein</fullName>
    </submittedName>
</protein>
<evidence type="ECO:0000313" key="2">
    <source>
        <dbReference type="Proteomes" id="UP000092445"/>
    </source>
</evidence>
<sequence>MKRTFAGNLQQLVQQLTHRSPAHMHNSAYEKIGSFSSQRAEENKIILTQTTLFISLGSKQISGAPTQEGHIYAYYDRILVRQRERAIFMCTTIEEPGTQLLLKCFLDLRETKKTNGLIVKAGGKLTVTLDFLQANAFAAKVKDNEIVGKTKVSRMGKNVRTNGLTTQDCNITTIKSNNTSLHTEARME</sequence>
<reference evidence="2" key="1">
    <citation type="submission" date="2014-03" db="EMBL/GenBank/DDBJ databases">
        <authorList>
            <person name="Aksoy S."/>
            <person name="Warren W."/>
            <person name="Wilson R.K."/>
        </authorList>
    </citation>
    <scope>NUCLEOTIDE SEQUENCE [LARGE SCALE GENOMIC DNA]</scope>
    <source>
        <strain evidence="2">IAEA</strain>
    </source>
</reference>
<dbReference type="Proteomes" id="UP000092445">
    <property type="component" value="Unassembled WGS sequence"/>
</dbReference>
<accession>A0A1B0ABI8</accession>
<keyword evidence="2" id="KW-1185">Reference proteome</keyword>
<dbReference type="AlphaFoldDB" id="A0A1B0ABI8"/>